<dbReference type="EMBL" id="BFBB01000003">
    <property type="protein sequence ID" value="GBF50077.1"/>
    <property type="molecule type" value="Genomic_DNA"/>
</dbReference>
<dbReference type="RefSeq" id="WP_108975516.1">
    <property type="nucleotide sequence ID" value="NZ_BFBB01000003.1"/>
</dbReference>
<dbReference type="OrthoDB" id="338193at2"/>
<name>A0A2P2DZM7_9LEPT</name>
<organism evidence="1 2">
    <name type="scientific">Leptospira ryugenii</name>
    <dbReference type="NCBI Taxonomy" id="1917863"/>
    <lineage>
        <taxon>Bacteria</taxon>
        <taxon>Pseudomonadati</taxon>
        <taxon>Spirochaetota</taxon>
        <taxon>Spirochaetia</taxon>
        <taxon>Leptospirales</taxon>
        <taxon>Leptospiraceae</taxon>
        <taxon>Leptospira</taxon>
    </lineage>
</organism>
<dbReference type="Proteomes" id="UP000245133">
    <property type="component" value="Unassembled WGS sequence"/>
</dbReference>
<comment type="caution">
    <text evidence="1">The sequence shown here is derived from an EMBL/GenBank/DDBJ whole genome shotgun (WGS) entry which is preliminary data.</text>
</comment>
<sequence length="148" mass="16626">MFRKNRFCLKHTKLLSCLILITLIVCTPKRKGIDDDGFILLLLQTRPEPGANSVVSLRRIDTFNFTGICLDNFFGISAKQYFQTMNLQNANSDWEKHILSEQSCSNLGFRLSGPRTQSQSGIEYSTYQCGTNANPCSRSLASSMGFLL</sequence>
<accession>A0A2P2DZM7</accession>
<gene>
    <name evidence="1" type="ORF">LPTSP4_16000</name>
</gene>
<dbReference type="AlphaFoldDB" id="A0A2P2DZM7"/>
<dbReference type="NCBIfam" id="NF047459">
    <property type="entry name" value="LA_3150_fam_lipo"/>
    <property type="match status" value="1"/>
</dbReference>
<protein>
    <submittedName>
        <fullName evidence="1">Uncharacterized protein</fullName>
    </submittedName>
</protein>
<reference evidence="1 2" key="1">
    <citation type="submission" date="2018-02" db="EMBL/GenBank/DDBJ databases">
        <title>Novel Leptospira species isolated from soil and water in Japan.</title>
        <authorList>
            <person name="Nakao R."/>
            <person name="Masuzawa T."/>
        </authorList>
    </citation>
    <scope>NUCLEOTIDE SEQUENCE [LARGE SCALE GENOMIC DNA]</scope>
    <source>
        <strain evidence="1 2">YH101</strain>
    </source>
</reference>
<keyword evidence="2" id="KW-1185">Reference proteome</keyword>
<evidence type="ECO:0000313" key="2">
    <source>
        <dbReference type="Proteomes" id="UP000245133"/>
    </source>
</evidence>
<evidence type="ECO:0000313" key="1">
    <source>
        <dbReference type="EMBL" id="GBF50077.1"/>
    </source>
</evidence>
<proteinExistence type="predicted"/>